<proteinExistence type="predicted"/>
<comment type="caution">
    <text evidence="3">The sequence shown here is derived from an EMBL/GenBank/DDBJ whole genome shotgun (WGS) entry which is preliminary data.</text>
</comment>
<protein>
    <submittedName>
        <fullName evidence="3">Uncharacterized protein</fullName>
    </submittedName>
</protein>
<accession>A0A3F2RYY1</accession>
<evidence type="ECO:0000313" key="4">
    <source>
        <dbReference type="Proteomes" id="UP000277300"/>
    </source>
</evidence>
<dbReference type="Proteomes" id="UP000284657">
    <property type="component" value="Unassembled WGS sequence"/>
</dbReference>
<reference evidence="4 5" key="1">
    <citation type="submission" date="2018-07" db="EMBL/GenBank/DDBJ databases">
        <title>Genome sequencing of oomycete isolates from Chile give support for New Zealand origin for Phytophthora kernoviae and make available the first Nothophytophthora sp. genome.</title>
        <authorList>
            <person name="Studholme D.J."/>
            <person name="Sanfuentes E."/>
            <person name="Panda P."/>
            <person name="Hill R."/>
            <person name="Sambles C."/>
            <person name="Grant M."/>
            <person name="Williams N.M."/>
            <person name="Mcdougal R.L."/>
        </authorList>
    </citation>
    <scope>NUCLEOTIDE SEQUENCE [LARGE SCALE GENOMIC DNA]</scope>
    <source>
        <strain evidence="3">Chile6</strain>
        <strain evidence="2">Chile7</strain>
    </source>
</reference>
<feature type="transmembrane region" description="Helical" evidence="1">
    <location>
        <begin position="161"/>
        <end position="185"/>
    </location>
</feature>
<dbReference type="EMBL" id="MBAD02002449">
    <property type="protein sequence ID" value="RLN47418.1"/>
    <property type="molecule type" value="Genomic_DNA"/>
</dbReference>
<keyword evidence="1" id="KW-0472">Membrane</keyword>
<organism evidence="3 4">
    <name type="scientific">Phytophthora kernoviae</name>
    <dbReference type="NCBI Taxonomy" id="325452"/>
    <lineage>
        <taxon>Eukaryota</taxon>
        <taxon>Sar</taxon>
        <taxon>Stramenopiles</taxon>
        <taxon>Oomycota</taxon>
        <taxon>Peronosporomycetes</taxon>
        <taxon>Peronosporales</taxon>
        <taxon>Peronosporaceae</taxon>
        <taxon>Phytophthora</taxon>
    </lineage>
</organism>
<evidence type="ECO:0000313" key="5">
    <source>
        <dbReference type="Proteomes" id="UP000284657"/>
    </source>
</evidence>
<dbReference type="AlphaFoldDB" id="A0A3F2RYY1"/>
<keyword evidence="1" id="KW-1133">Transmembrane helix</keyword>
<evidence type="ECO:0000256" key="1">
    <source>
        <dbReference type="SAM" id="Phobius"/>
    </source>
</evidence>
<name>A0A3F2RYY1_9STRA</name>
<evidence type="ECO:0000313" key="3">
    <source>
        <dbReference type="EMBL" id="RLN66977.1"/>
    </source>
</evidence>
<dbReference type="Proteomes" id="UP000277300">
    <property type="component" value="Unassembled WGS sequence"/>
</dbReference>
<dbReference type="EMBL" id="MBDO02000029">
    <property type="protein sequence ID" value="RLN66977.1"/>
    <property type="molecule type" value="Genomic_DNA"/>
</dbReference>
<sequence length="270" mass="30899">MFLKFPRTFDATETLLPWRLAQRAAFAEFPVWLLTIIYTIGAAGIFLSHITLVNDFGGSKDSLWHKHVLLVTSSIALVCTLIFMATFVAFYQRHLLKLLFNSFDFAFYSFQITSANMCVCTFYNWNPSHCLMALSWSLLAHWAFTLDALTPVMRRMLKFRVGFAAAVVCLLLVDHITIMYRIFIVGDMELQDSVIFEGTVWSQHLVVRVVPFYASRILTLVLWCSRLIIRLGSSSIDEVTILRGTVCYDNFFANGRRLSTQLEMCLGSRP</sequence>
<gene>
    <name evidence="2" type="ORF">BBJ29_006905</name>
    <name evidence="3" type="ORF">BBP00_00001918</name>
</gene>
<dbReference type="OrthoDB" id="123265at2759"/>
<feature type="transmembrane region" description="Helical" evidence="1">
    <location>
        <begin position="29"/>
        <end position="48"/>
    </location>
</feature>
<evidence type="ECO:0000313" key="2">
    <source>
        <dbReference type="EMBL" id="RLN47418.1"/>
    </source>
</evidence>
<feature type="transmembrane region" description="Helical" evidence="1">
    <location>
        <begin position="205"/>
        <end position="224"/>
    </location>
</feature>
<feature type="transmembrane region" description="Helical" evidence="1">
    <location>
        <begin position="68"/>
        <end position="91"/>
    </location>
</feature>
<keyword evidence="1" id="KW-0812">Transmembrane</keyword>